<keyword evidence="3" id="KW-1185">Reference proteome</keyword>
<name>A0AAD4BNH8_BOLED</name>
<dbReference type="EMBL" id="WHUW01000025">
    <property type="protein sequence ID" value="KAF8435405.1"/>
    <property type="molecule type" value="Genomic_DNA"/>
</dbReference>
<evidence type="ECO:0000256" key="1">
    <source>
        <dbReference type="SAM" id="Phobius"/>
    </source>
</evidence>
<evidence type="ECO:0000313" key="3">
    <source>
        <dbReference type="Proteomes" id="UP001194468"/>
    </source>
</evidence>
<accession>A0AAD4BNH8</accession>
<proteinExistence type="predicted"/>
<organism evidence="2 3">
    <name type="scientific">Boletus edulis BED1</name>
    <dbReference type="NCBI Taxonomy" id="1328754"/>
    <lineage>
        <taxon>Eukaryota</taxon>
        <taxon>Fungi</taxon>
        <taxon>Dikarya</taxon>
        <taxon>Basidiomycota</taxon>
        <taxon>Agaricomycotina</taxon>
        <taxon>Agaricomycetes</taxon>
        <taxon>Agaricomycetidae</taxon>
        <taxon>Boletales</taxon>
        <taxon>Boletineae</taxon>
        <taxon>Boletaceae</taxon>
        <taxon>Boletoideae</taxon>
        <taxon>Boletus</taxon>
    </lineage>
</organism>
<sequence>MWQVSSHVPASDFMGYSASYSLMRLSIGGNERVHILFIMGLLNAMVSIVHVSSLIAAPGFWVHMTADIDVRCLRPLTHVESDRVRWIS</sequence>
<dbReference type="Proteomes" id="UP001194468">
    <property type="component" value="Unassembled WGS sequence"/>
</dbReference>
<reference evidence="2" key="2">
    <citation type="journal article" date="2020" name="Nat. Commun.">
        <title>Large-scale genome sequencing of mycorrhizal fungi provides insights into the early evolution of symbiotic traits.</title>
        <authorList>
            <person name="Miyauchi S."/>
            <person name="Kiss E."/>
            <person name="Kuo A."/>
            <person name="Drula E."/>
            <person name="Kohler A."/>
            <person name="Sanchez-Garcia M."/>
            <person name="Morin E."/>
            <person name="Andreopoulos B."/>
            <person name="Barry K.W."/>
            <person name="Bonito G."/>
            <person name="Buee M."/>
            <person name="Carver A."/>
            <person name="Chen C."/>
            <person name="Cichocki N."/>
            <person name="Clum A."/>
            <person name="Culley D."/>
            <person name="Crous P.W."/>
            <person name="Fauchery L."/>
            <person name="Girlanda M."/>
            <person name="Hayes R.D."/>
            <person name="Keri Z."/>
            <person name="LaButti K."/>
            <person name="Lipzen A."/>
            <person name="Lombard V."/>
            <person name="Magnuson J."/>
            <person name="Maillard F."/>
            <person name="Murat C."/>
            <person name="Nolan M."/>
            <person name="Ohm R.A."/>
            <person name="Pangilinan J."/>
            <person name="Pereira M.F."/>
            <person name="Perotto S."/>
            <person name="Peter M."/>
            <person name="Pfister S."/>
            <person name="Riley R."/>
            <person name="Sitrit Y."/>
            <person name="Stielow J.B."/>
            <person name="Szollosi G."/>
            <person name="Zifcakova L."/>
            <person name="Stursova M."/>
            <person name="Spatafora J.W."/>
            <person name="Tedersoo L."/>
            <person name="Vaario L.M."/>
            <person name="Yamada A."/>
            <person name="Yan M."/>
            <person name="Wang P."/>
            <person name="Xu J."/>
            <person name="Bruns T."/>
            <person name="Baldrian P."/>
            <person name="Vilgalys R."/>
            <person name="Dunand C."/>
            <person name="Henrissat B."/>
            <person name="Grigoriev I.V."/>
            <person name="Hibbett D."/>
            <person name="Nagy L.G."/>
            <person name="Martin F.M."/>
        </authorList>
    </citation>
    <scope>NUCLEOTIDE SEQUENCE</scope>
    <source>
        <strain evidence="2">BED1</strain>
    </source>
</reference>
<feature type="transmembrane region" description="Helical" evidence="1">
    <location>
        <begin position="33"/>
        <end position="57"/>
    </location>
</feature>
<comment type="caution">
    <text evidence="2">The sequence shown here is derived from an EMBL/GenBank/DDBJ whole genome shotgun (WGS) entry which is preliminary data.</text>
</comment>
<dbReference type="AlphaFoldDB" id="A0AAD4BNH8"/>
<keyword evidence="1" id="KW-1133">Transmembrane helix</keyword>
<protein>
    <submittedName>
        <fullName evidence="2">Uncharacterized protein</fullName>
    </submittedName>
</protein>
<evidence type="ECO:0000313" key="2">
    <source>
        <dbReference type="EMBL" id="KAF8435405.1"/>
    </source>
</evidence>
<keyword evidence="1" id="KW-0812">Transmembrane</keyword>
<reference evidence="2" key="1">
    <citation type="submission" date="2019-10" db="EMBL/GenBank/DDBJ databases">
        <authorList>
            <consortium name="DOE Joint Genome Institute"/>
            <person name="Kuo A."/>
            <person name="Miyauchi S."/>
            <person name="Kiss E."/>
            <person name="Drula E."/>
            <person name="Kohler A."/>
            <person name="Sanchez-Garcia M."/>
            <person name="Andreopoulos B."/>
            <person name="Barry K.W."/>
            <person name="Bonito G."/>
            <person name="Buee M."/>
            <person name="Carver A."/>
            <person name="Chen C."/>
            <person name="Cichocki N."/>
            <person name="Clum A."/>
            <person name="Culley D."/>
            <person name="Crous P.W."/>
            <person name="Fauchery L."/>
            <person name="Girlanda M."/>
            <person name="Hayes R."/>
            <person name="Keri Z."/>
            <person name="LaButti K."/>
            <person name="Lipzen A."/>
            <person name="Lombard V."/>
            <person name="Magnuson J."/>
            <person name="Maillard F."/>
            <person name="Morin E."/>
            <person name="Murat C."/>
            <person name="Nolan M."/>
            <person name="Ohm R."/>
            <person name="Pangilinan J."/>
            <person name="Pereira M."/>
            <person name="Perotto S."/>
            <person name="Peter M."/>
            <person name="Riley R."/>
            <person name="Sitrit Y."/>
            <person name="Stielow B."/>
            <person name="Szollosi G."/>
            <person name="Zifcakova L."/>
            <person name="Stursova M."/>
            <person name="Spatafora J.W."/>
            <person name="Tedersoo L."/>
            <person name="Vaario L.-M."/>
            <person name="Yamada A."/>
            <person name="Yan M."/>
            <person name="Wang P."/>
            <person name="Xu J."/>
            <person name="Bruns T."/>
            <person name="Baldrian P."/>
            <person name="Vilgalys R."/>
            <person name="Henrissat B."/>
            <person name="Grigoriev I.V."/>
            <person name="Hibbett D."/>
            <person name="Nagy L.G."/>
            <person name="Martin F.M."/>
        </authorList>
    </citation>
    <scope>NUCLEOTIDE SEQUENCE</scope>
    <source>
        <strain evidence="2">BED1</strain>
    </source>
</reference>
<keyword evidence="1" id="KW-0472">Membrane</keyword>
<gene>
    <name evidence="2" type="ORF">L210DRAFT_944475</name>
</gene>